<keyword evidence="1" id="KW-1133">Transmembrane helix</keyword>
<feature type="transmembrane region" description="Helical" evidence="1">
    <location>
        <begin position="178"/>
        <end position="199"/>
    </location>
</feature>
<name>A0A6A5V2W4_9PLEO</name>
<keyword evidence="1" id="KW-0812">Transmembrane</keyword>
<dbReference type="EMBL" id="ML976730">
    <property type="protein sequence ID" value="KAF1967637.1"/>
    <property type="molecule type" value="Genomic_DNA"/>
</dbReference>
<feature type="transmembrane region" description="Helical" evidence="1">
    <location>
        <begin position="153"/>
        <end position="172"/>
    </location>
</feature>
<accession>A0A6A5V2W4</accession>
<keyword evidence="3" id="KW-1185">Reference proteome</keyword>
<evidence type="ECO:0000313" key="3">
    <source>
        <dbReference type="Proteomes" id="UP000800036"/>
    </source>
</evidence>
<evidence type="ECO:0000313" key="2">
    <source>
        <dbReference type="EMBL" id="KAF1967637.1"/>
    </source>
</evidence>
<keyword evidence="1" id="KW-0472">Membrane</keyword>
<dbReference type="AlphaFoldDB" id="A0A6A5V2W4"/>
<dbReference type="Proteomes" id="UP000800036">
    <property type="component" value="Unassembled WGS sequence"/>
</dbReference>
<dbReference type="OrthoDB" id="5428055at2759"/>
<sequence length="201" mass="23118">MSILPAFATFYSFFIVLAVLSLGTIFSVAYIPRFLHTILSPLHLLLAELTQRLSRTAFTSYLRSTLDILNSEAELSFSNAYDPGWLRHPGIYHIFRTFRWFLRRLPAYIVHGALVCEIGFPRDQWVMYQYRGNDHLLHIGWHPLAFVRDVVRFALLPAWVAIAVGLVVYIVCVDTVCWFLITALEVLIEAVIVLPRVLCCF</sequence>
<organism evidence="2 3">
    <name type="scientific">Bimuria novae-zelandiae CBS 107.79</name>
    <dbReference type="NCBI Taxonomy" id="1447943"/>
    <lineage>
        <taxon>Eukaryota</taxon>
        <taxon>Fungi</taxon>
        <taxon>Dikarya</taxon>
        <taxon>Ascomycota</taxon>
        <taxon>Pezizomycotina</taxon>
        <taxon>Dothideomycetes</taxon>
        <taxon>Pleosporomycetidae</taxon>
        <taxon>Pleosporales</taxon>
        <taxon>Massarineae</taxon>
        <taxon>Didymosphaeriaceae</taxon>
        <taxon>Bimuria</taxon>
    </lineage>
</organism>
<protein>
    <submittedName>
        <fullName evidence="2">Uncharacterized protein</fullName>
    </submittedName>
</protein>
<gene>
    <name evidence="2" type="ORF">BU23DRAFT_288759</name>
</gene>
<feature type="transmembrane region" description="Helical" evidence="1">
    <location>
        <begin position="6"/>
        <end position="31"/>
    </location>
</feature>
<evidence type="ECO:0000256" key="1">
    <source>
        <dbReference type="SAM" id="Phobius"/>
    </source>
</evidence>
<proteinExistence type="predicted"/>
<reference evidence="2" key="1">
    <citation type="journal article" date="2020" name="Stud. Mycol.">
        <title>101 Dothideomycetes genomes: a test case for predicting lifestyles and emergence of pathogens.</title>
        <authorList>
            <person name="Haridas S."/>
            <person name="Albert R."/>
            <person name="Binder M."/>
            <person name="Bloem J."/>
            <person name="Labutti K."/>
            <person name="Salamov A."/>
            <person name="Andreopoulos B."/>
            <person name="Baker S."/>
            <person name="Barry K."/>
            <person name="Bills G."/>
            <person name="Bluhm B."/>
            <person name="Cannon C."/>
            <person name="Castanera R."/>
            <person name="Culley D."/>
            <person name="Daum C."/>
            <person name="Ezra D."/>
            <person name="Gonzalez J."/>
            <person name="Henrissat B."/>
            <person name="Kuo A."/>
            <person name="Liang C."/>
            <person name="Lipzen A."/>
            <person name="Lutzoni F."/>
            <person name="Magnuson J."/>
            <person name="Mondo S."/>
            <person name="Nolan M."/>
            <person name="Ohm R."/>
            <person name="Pangilinan J."/>
            <person name="Park H.-J."/>
            <person name="Ramirez L."/>
            <person name="Alfaro M."/>
            <person name="Sun H."/>
            <person name="Tritt A."/>
            <person name="Yoshinaga Y."/>
            <person name="Zwiers L.-H."/>
            <person name="Turgeon B."/>
            <person name="Goodwin S."/>
            <person name="Spatafora J."/>
            <person name="Crous P."/>
            <person name="Grigoriev I."/>
        </authorList>
    </citation>
    <scope>NUCLEOTIDE SEQUENCE</scope>
    <source>
        <strain evidence="2">CBS 107.79</strain>
    </source>
</reference>